<dbReference type="RefSeq" id="WP_207135024.1">
    <property type="nucleotide sequence ID" value="NZ_JAFLNA010000010.1"/>
</dbReference>
<keyword evidence="14" id="KW-1185">Reference proteome</keyword>
<dbReference type="InterPro" id="IPR042101">
    <property type="entry name" value="SRP54_N_sf"/>
</dbReference>
<dbReference type="InterPro" id="IPR027417">
    <property type="entry name" value="P-loop_NTPase"/>
</dbReference>
<feature type="domain" description="SRP54-type proteins GTP-binding" evidence="12">
    <location>
        <begin position="450"/>
        <end position="463"/>
    </location>
</feature>
<comment type="subunit">
    <text evidence="10">Part of the signal recognition particle protein translocation system, which is composed of SRP and FtsY. SRP is a ribonucleoprotein composed of Ffh and a 4.5S RNA molecule.</text>
</comment>
<dbReference type="SUPFAM" id="SSF47364">
    <property type="entry name" value="Domain of the SRP/SRP receptor G-proteins"/>
    <property type="match status" value="1"/>
</dbReference>
<feature type="compositionally biased region" description="Low complexity" evidence="11">
    <location>
        <begin position="34"/>
        <end position="44"/>
    </location>
</feature>
<feature type="region of interest" description="Disordered" evidence="11">
    <location>
        <begin position="146"/>
        <end position="169"/>
    </location>
</feature>
<evidence type="ECO:0000256" key="7">
    <source>
        <dbReference type="ARBA" id="ARBA00023136"/>
    </source>
</evidence>
<dbReference type="EMBL" id="JAFLNA010000010">
    <property type="protein sequence ID" value="MBO0132840.1"/>
    <property type="molecule type" value="Genomic_DNA"/>
</dbReference>
<reference evidence="13 14" key="1">
    <citation type="submission" date="2021-03" db="EMBL/GenBank/DDBJ databases">
        <title>Whole genome sequence of Agrobacterium sp. strain Rnr.</title>
        <authorList>
            <person name="Mafakheri H."/>
            <person name="Taghavi S.M."/>
            <person name="Nemanja K."/>
            <person name="Osdaghi E."/>
        </authorList>
    </citation>
    <scope>NUCLEOTIDE SEQUENCE [LARGE SCALE GENOMIC DNA]</scope>
    <source>
        <strain evidence="13 14">Rnr</strain>
    </source>
</reference>
<dbReference type="Proteomes" id="UP000664699">
    <property type="component" value="Unassembled WGS sequence"/>
</dbReference>
<keyword evidence="7 10" id="KW-0472">Membrane</keyword>
<evidence type="ECO:0000256" key="10">
    <source>
        <dbReference type="HAMAP-Rule" id="MF_00920"/>
    </source>
</evidence>
<dbReference type="Gene3D" id="3.40.50.300">
    <property type="entry name" value="P-loop containing nucleotide triphosphate hydrolases"/>
    <property type="match status" value="1"/>
</dbReference>
<comment type="function">
    <text evidence="10">Involved in targeting and insertion of nascent membrane proteins into the cytoplasmic membrane. Acts as a receptor for the complex formed by the signal recognition particle (SRP) and the ribosome-nascent chain (RNC). Interaction with SRP-RNC leads to the transfer of the RNC complex to the Sec translocase for insertion into the membrane, the hydrolysis of GTP by both Ffh and FtsY, and the dissociation of the SRP-FtsY complex into the individual components.</text>
</comment>
<evidence type="ECO:0000256" key="1">
    <source>
        <dbReference type="ARBA" id="ARBA00004515"/>
    </source>
</evidence>
<name>A0ABS3ELH3_9HYPH</name>
<feature type="binding site" evidence="10">
    <location>
        <begin position="283"/>
        <end position="290"/>
    </location>
    <ligand>
        <name>GTP</name>
        <dbReference type="ChEBI" id="CHEBI:37565"/>
    </ligand>
</feature>
<gene>
    <name evidence="10 13" type="primary">ftsY</name>
    <name evidence="13" type="ORF">JZX89_19040</name>
</gene>
<dbReference type="PANTHER" id="PTHR43134">
    <property type="entry name" value="SIGNAL RECOGNITION PARTICLE RECEPTOR SUBUNIT ALPHA"/>
    <property type="match status" value="1"/>
</dbReference>
<dbReference type="Pfam" id="PF02881">
    <property type="entry name" value="SRP54_N"/>
    <property type="match status" value="1"/>
</dbReference>
<dbReference type="HAMAP" id="MF_00920">
    <property type="entry name" value="FtsY"/>
    <property type="match status" value="1"/>
</dbReference>
<keyword evidence="6 10" id="KW-0342">GTP-binding</keyword>
<dbReference type="NCBIfam" id="TIGR00064">
    <property type="entry name" value="ftsY"/>
    <property type="match status" value="1"/>
</dbReference>
<dbReference type="EC" id="3.6.5.4" evidence="10"/>
<feature type="compositionally biased region" description="Acidic residues" evidence="11">
    <location>
        <begin position="52"/>
        <end position="61"/>
    </location>
</feature>
<dbReference type="SMART" id="SM00382">
    <property type="entry name" value="AAA"/>
    <property type="match status" value="1"/>
</dbReference>
<feature type="binding site" evidence="10">
    <location>
        <begin position="365"/>
        <end position="369"/>
    </location>
    <ligand>
        <name>GTP</name>
        <dbReference type="ChEBI" id="CHEBI:37565"/>
    </ligand>
</feature>
<evidence type="ECO:0000256" key="3">
    <source>
        <dbReference type="ARBA" id="ARBA00022490"/>
    </source>
</evidence>
<evidence type="ECO:0000256" key="5">
    <source>
        <dbReference type="ARBA" id="ARBA00022801"/>
    </source>
</evidence>
<proteinExistence type="inferred from homology"/>
<keyword evidence="2 10" id="KW-1003">Cell membrane</keyword>
<dbReference type="InterPro" id="IPR036225">
    <property type="entry name" value="SRP/SRP_N"/>
</dbReference>
<dbReference type="InterPro" id="IPR004390">
    <property type="entry name" value="SR_rcpt_FtsY"/>
</dbReference>
<dbReference type="Gene3D" id="1.20.120.140">
    <property type="entry name" value="Signal recognition particle SRP54, nucleotide-binding domain"/>
    <property type="match status" value="1"/>
</dbReference>
<evidence type="ECO:0000256" key="6">
    <source>
        <dbReference type="ARBA" id="ARBA00023134"/>
    </source>
</evidence>
<evidence type="ECO:0000256" key="11">
    <source>
        <dbReference type="SAM" id="MobiDB-lite"/>
    </source>
</evidence>
<sequence>MALGFIKKVFSFGKDKVETNERPQEDSASERGNENASFEAALSEAEAHNPVDEDPVSELEMETAGGPAPGETTDATPSEEEDEEDDPLLPGAELSGDMGLVPLSLLQAEAAAEEQAEPSPAVVDAVLDADAMDALLDEAESIDAVEPSSVPQALPKGFSSASEREEPVVAAPEPKLSWFQRLRAGLARTSSQLTTQISALFTKRKLDEDTLDELEDLLIQSDLGVETAMRITGALSSERYGKDVSGEDVARIMAGEITKVLKPVAKPLELDLSHKPHVILVVGVNGTGKTTTIGKLAAKLSGSGLKVMLAAGDTFRAAAIEQLKIWADRTGSQFIGTKLGADASGLAYDAYEQARAEKSDVLIIDTAGRLQNKTELMAELEKIVRVLGKLDPDAPHTVLQTLDATTGQNALNQVEIFRNVAGVSGLIMTKLDGTARGGILVAIAAKHKLPVYFIGVGEGVDDLEPFEAEDFAKAIAGV</sequence>
<keyword evidence="5 10" id="KW-0378">Hydrolase</keyword>
<dbReference type="PROSITE" id="PS00300">
    <property type="entry name" value="SRP54"/>
    <property type="match status" value="1"/>
</dbReference>
<dbReference type="CDD" id="cd17874">
    <property type="entry name" value="FtsY"/>
    <property type="match status" value="1"/>
</dbReference>
<feature type="compositionally biased region" description="Acidic residues" evidence="11">
    <location>
        <begin position="77"/>
        <end position="87"/>
    </location>
</feature>
<comment type="caution">
    <text evidence="13">The sequence shown here is derived from an EMBL/GenBank/DDBJ whole genome shotgun (WGS) entry which is preliminary data.</text>
</comment>
<dbReference type="InterPro" id="IPR000897">
    <property type="entry name" value="SRP54_GTPase_dom"/>
</dbReference>
<dbReference type="SUPFAM" id="SSF52540">
    <property type="entry name" value="P-loop containing nucleoside triphosphate hydrolases"/>
    <property type="match status" value="1"/>
</dbReference>
<feature type="binding site" evidence="10">
    <location>
        <begin position="429"/>
        <end position="432"/>
    </location>
    <ligand>
        <name>GTP</name>
        <dbReference type="ChEBI" id="CHEBI:37565"/>
    </ligand>
</feature>
<keyword evidence="8 10" id="KW-0675">Receptor</keyword>
<comment type="subcellular location">
    <subcellularLocation>
        <location evidence="1">Cell inner membrane</location>
        <topology evidence="1">Peripheral membrane protein</topology>
        <orientation evidence="1">Cytoplasmic side</orientation>
    </subcellularLocation>
    <subcellularLocation>
        <location evidence="10">Cell membrane</location>
        <topology evidence="10">Peripheral membrane protein</topology>
        <orientation evidence="10">Cytoplasmic side</orientation>
    </subcellularLocation>
    <subcellularLocation>
        <location evidence="10">Cytoplasm</location>
    </subcellularLocation>
</comment>
<evidence type="ECO:0000259" key="12">
    <source>
        <dbReference type="PROSITE" id="PS00300"/>
    </source>
</evidence>
<comment type="catalytic activity">
    <reaction evidence="9 10">
        <text>GTP + H2O = GDP + phosphate + H(+)</text>
        <dbReference type="Rhea" id="RHEA:19669"/>
        <dbReference type="ChEBI" id="CHEBI:15377"/>
        <dbReference type="ChEBI" id="CHEBI:15378"/>
        <dbReference type="ChEBI" id="CHEBI:37565"/>
        <dbReference type="ChEBI" id="CHEBI:43474"/>
        <dbReference type="ChEBI" id="CHEBI:58189"/>
        <dbReference type="EC" id="3.6.5.4"/>
    </reaction>
</comment>
<dbReference type="SMART" id="SM00962">
    <property type="entry name" value="SRP54"/>
    <property type="match status" value="1"/>
</dbReference>
<dbReference type="Pfam" id="PF00448">
    <property type="entry name" value="SRP54"/>
    <property type="match status" value="1"/>
</dbReference>
<accession>A0ABS3ELH3</accession>
<comment type="similarity">
    <text evidence="10">Belongs to the GTP-binding SRP family. FtsY subfamily.</text>
</comment>
<organism evidence="13 14">
    <name type="scientific">Agrobacterium burrii</name>
    <dbReference type="NCBI Taxonomy" id="2815339"/>
    <lineage>
        <taxon>Bacteria</taxon>
        <taxon>Pseudomonadati</taxon>
        <taxon>Pseudomonadota</taxon>
        <taxon>Alphaproteobacteria</taxon>
        <taxon>Hyphomicrobiales</taxon>
        <taxon>Rhizobiaceae</taxon>
        <taxon>Rhizobium/Agrobacterium group</taxon>
        <taxon>Agrobacterium</taxon>
        <taxon>Agrobacterium tumefaciens complex</taxon>
    </lineage>
</organism>
<dbReference type="InterPro" id="IPR003593">
    <property type="entry name" value="AAA+_ATPase"/>
</dbReference>
<evidence type="ECO:0000313" key="13">
    <source>
        <dbReference type="EMBL" id="MBO0132840.1"/>
    </source>
</evidence>
<evidence type="ECO:0000256" key="8">
    <source>
        <dbReference type="ARBA" id="ARBA00023170"/>
    </source>
</evidence>
<keyword evidence="3 10" id="KW-0963">Cytoplasm</keyword>
<evidence type="ECO:0000256" key="9">
    <source>
        <dbReference type="ARBA" id="ARBA00048027"/>
    </source>
</evidence>
<dbReference type="InterPro" id="IPR013822">
    <property type="entry name" value="Signal_recog_particl_SRP54_hlx"/>
</dbReference>
<evidence type="ECO:0000256" key="4">
    <source>
        <dbReference type="ARBA" id="ARBA00022741"/>
    </source>
</evidence>
<evidence type="ECO:0000256" key="2">
    <source>
        <dbReference type="ARBA" id="ARBA00022475"/>
    </source>
</evidence>
<protein>
    <recommendedName>
        <fullName evidence="10">Signal recognition particle receptor FtsY</fullName>
        <shortName evidence="10">SRP receptor</shortName>
        <ecNumber evidence="10">3.6.5.4</ecNumber>
    </recommendedName>
</protein>
<feature type="region of interest" description="Disordered" evidence="11">
    <location>
        <begin position="14"/>
        <end position="96"/>
    </location>
</feature>
<keyword evidence="4 10" id="KW-0547">Nucleotide-binding</keyword>
<dbReference type="PANTHER" id="PTHR43134:SF1">
    <property type="entry name" value="SIGNAL RECOGNITION PARTICLE RECEPTOR SUBUNIT ALPHA"/>
    <property type="match status" value="1"/>
</dbReference>
<dbReference type="SMART" id="SM00963">
    <property type="entry name" value="SRP54_N"/>
    <property type="match status" value="1"/>
</dbReference>
<feature type="compositionally biased region" description="Basic and acidic residues" evidence="11">
    <location>
        <begin position="14"/>
        <end position="33"/>
    </location>
</feature>
<evidence type="ECO:0000313" key="14">
    <source>
        <dbReference type="Proteomes" id="UP000664699"/>
    </source>
</evidence>